<organism evidence="1 2">
    <name type="scientific">Buddleja alternifolia</name>
    <dbReference type="NCBI Taxonomy" id="168488"/>
    <lineage>
        <taxon>Eukaryota</taxon>
        <taxon>Viridiplantae</taxon>
        <taxon>Streptophyta</taxon>
        <taxon>Embryophyta</taxon>
        <taxon>Tracheophyta</taxon>
        <taxon>Spermatophyta</taxon>
        <taxon>Magnoliopsida</taxon>
        <taxon>eudicotyledons</taxon>
        <taxon>Gunneridae</taxon>
        <taxon>Pentapetalae</taxon>
        <taxon>asterids</taxon>
        <taxon>lamiids</taxon>
        <taxon>Lamiales</taxon>
        <taxon>Scrophulariaceae</taxon>
        <taxon>Buddlejeae</taxon>
        <taxon>Buddleja</taxon>
    </lineage>
</organism>
<reference evidence="1" key="1">
    <citation type="submission" date="2019-10" db="EMBL/GenBank/DDBJ databases">
        <authorList>
            <person name="Zhang R."/>
            <person name="Pan Y."/>
            <person name="Wang J."/>
            <person name="Ma R."/>
            <person name="Yu S."/>
        </authorList>
    </citation>
    <scope>NUCLEOTIDE SEQUENCE</scope>
    <source>
        <strain evidence="1">LA-IB0</strain>
        <tissue evidence="1">Leaf</tissue>
    </source>
</reference>
<keyword evidence="2" id="KW-1185">Reference proteome</keyword>
<proteinExistence type="predicted"/>
<sequence>MYHDADVLIFNMGHWWTHEKTSPGCLVFTGKTITRKVIIFTPVLKFRKHSRGRLPLGLDGSIRISTETKLMLFSEDNQSRTSGMLVKHSLYF</sequence>
<dbReference type="AlphaFoldDB" id="A0AAV6WDN7"/>
<accession>A0AAV6WDN7</accession>
<gene>
    <name evidence="1" type="ORF">BUALT_Bualt17G0039800</name>
</gene>
<protein>
    <submittedName>
        <fullName evidence="1">Uncharacterized protein</fullName>
    </submittedName>
</protein>
<dbReference type="EMBL" id="WHWC01000017">
    <property type="protein sequence ID" value="KAG8366091.1"/>
    <property type="molecule type" value="Genomic_DNA"/>
</dbReference>
<evidence type="ECO:0000313" key="1">
    <source>
        <dbReference type="EMBL" id="KAG8366091.1"/>
    </source>
</evidence>
<dbReference type="Proteomes" id="UP000826271">
    <property type="component" value="Unassembled WGS sequence"/>
</dbReference>
<evidence type="ECO:0000313" key="2">
    <source>
        <dbReference type="Proteomes" id="UP000826271"/>
    </source>
</evidence>
<comment type="caution">
    <text evidence="1">The sequence shown here is derived from an EMBL/GenBank/DDBJ whole genome shotgun (WGS) entry which is preliminary data.</text>
</comment>
<name>A0AAV6WDN7_9LAMI</name>